<dbReference type="GO" id="GO:0005549">
    <property type="term" value="F:odorant binding"/>
    <property type="evidence" value="ECO:0007669"/>
    <property type="project" value="InterPro"/>
</dbReference>
<name>A0A5N4ALH9_PHOPY</name>
<dbReference type="InterPro" id="IPR036728">
    <property type="entry name" value="PBP_GOBP_sf"/>
</dbReference>
<dbReference type="SMART" id="SM00708">
    <property type="entry name" value="PhBP"/>
    <property type="match status" value="1"/>
</dbReference>
<dbReference type="Proteomes" id="UP000327044">
    <property type="component" value="Unassembled WGS sequence"/>
</dbReference>
<comment type="caution">
    <text evidence="2">The sequence shown here is derived from an EMBL/GenBank/DDBJ whole genome shotgun (WGS) entry which is preliminary data.</text>
</comment>
<sequence>MKPSVFHSKTMIVLASVVIVLCSLSTSEAQKKVPAEVVAKWNELVMPYHKLCLNETHDKPEPIIHMLADYTIPDEKSIHCYWKCFHEHAKFLSNGKFDIDVMLKLVYSLPRELAEKCIVQGEAESDICQKSYTLVQCIVMAEVV</sequence>
<evidence type="ECO:0000313" key="2">
    <source>
        <dbReference type="EMBL" id="KAB0798179.1"/>
    </source>
</evidence>
<accession>A0A5N4ALH9</accession>
<dbReference type="SUPFAM" id="SSF47565">
    <property type="entry name" value="Insect pheromone/odorant-binding proteins"/>
    <property type="match status" value="1"/>
</dbReference>
<dbReference type="Pfam" id="PF01395">
    <property type="entry name" value="PBP_GOBP"/>
    <property type="match status" value="1"/>
</dbReference>
<evidence type="ECO:0000256" key="1">
    <source>
        <dbReference type="SAM" id="SignalP"/>
    </source>
</evidence>
<keyword evidence="3" id="KW-1185">Reference proteome</keyword>
<gene>
    <name evidence="2" type="ORF">PPYR_09172</name>
</gene>
<dbReference type="FunCoup" id="A0A5N4ALH9">
    <property type="interactions" value="15"/>
</dbReference>
<dbReference type="CDD" id="cd23992">
    <property type="entry name" value="PBP_GOBP"/>
    <property type="match status" value="1"/>
</dbReference>
<dbReference type="Gene3D" id="1.10.238.20">
    <property type="entry name" value="Pheromone/general odorant binding protein domain"/>
    <property type="match status" value="1"/>
</dbReference>
<feature type="chain" id="PRO_5024302813" evidence="1">
    <location>
        <begin position="30"/>
        <end position="144"/>
    </location>
</feature>
<reference evidence="2 3" key="1">
    <citation type="journal article" date="2018" name="Elife">
        <title>Firefly genomes illuminate parallel origins of bioluminescence in beetles.</title>
        <authorList>
            <person name="Fallon T.R."/>
            <person name="Lower S.E."/>
            <person name="Chang C.H."/>
            <person name="Bessho-Uehara M."/>
            <person name="Martin G.J."/>
            <person name="Bewick A.J."/>
            <person name="Behringer M."/>
            <person name="Debat H.J."/>
            <person name="Wong I."/>
            <person name="Day J.C."/>
            <person name="Suvorov A."/>
            <person name="Silva C.J."/>
            <person name="Stanger-Hall K.F."/>
            <person name="Hall D.W."/>
            <person name="Schmitz R.J."/>
            <person name="Nelson D.R."/>
            <person name="Lewis S.M."/>
            <person name="Shigenobu S."/>
            <person name="Bybee S.M."/>
            <person name="Larracuente A.M."/>
            <person name="Oba Y."/>
            <person name="Weng J.K."/>
        </authorList>
    </citation>
    <scope>NUCLEOTIDE SEQUENCE [LARGE SCALE GENOMIC DNA]</scope>
    <source>
        <strain evidence="2">1611_PpyrPB1</strain>
        <tissue evidence="2">Whole body</tissue>
    </source>
</reference>
<protein>
    <submittedName>
        <fullName evidence="2">Uncharacterized protein</fullName>
    </submittedName>
</protein>
<dbReference type="InParanoid" id="A0A5N4ALH9"/>
<dbReference type="AlphaFoldDB" id="A0A5N4ALH9"/>
<feature type="signal peptide" evidence="1">
    <location>
        <begin position="1"/>
        <end position="29"/>
    </location>
</feature>
<dbReference type="InterPro" id="IPR006170">
    <property type="entry name" value="PBP/GOBP"/>
</dbReference>
<dbReference type="OrthoDB" id="6610259at2759"/>
<proteinExistence type="predicted"/>
<keyword evidence="1" id="KW-0732">Signal</keyword>
<organism evidence="2 3">
    <name type="scientific">Photinus pyralis</name>
    <name type="common">Common eastern firefly</name>
    <name type="synonym">Lampyris pyralis</name>
    <dbReference type="NCBI Taxonomy" id="7054"/>
    <lineage>
        <taxon>Eukaryota</taxon>
        <taxon>Metazoa</taxon>
        <taxon>Ecdysozoa</taxon>
        <taxon>Arthropoda</taxon>
        <taxon>Hexapoda</taxon>
        <taxon>Insecta</taxon>
        <taxon>Pterygota</taxon>
        <taxon>Neoptera</taxon>
        <taxon>Endopterygota</taxon>
        <taxon>Coleoptera</taxon>
        <taxon>Polyphaga</taxon>
        <taxon>Elateriformia</taxon>
        <taxon>Elateroidea</taxon>
        <taxon>Lampyridae</taxon>
        <taxon>Lampyrinae</taxon>
        <taxon>Photinus</taxon>
    </lineage>
</organism>
<evidence type="ECO:0000313" key="3">
    <source>
        <dbReference type="Proteomes" id="UP000327044"/>
    </source>
</evidence>
<dbReference type="EMBL" id="VVIM01000006">
    <property type="protein sequence ID" value="KAB0798179.1"/>
    <property type="molecule type" value="Genomic_DNA"/>
</dbReference>